<dbReference type="GO" id="GO:0004407">
    <property type="term" value="F:histone deacetylase activity"/>
    <property type="evidence" value="ECO:0007669"/>
    <property type="project" value="TreeGrafter"/>
</dbReference>
<reference evidence="3 4" key="1">
    <citation type="submission" date="2019-12" db="EMBL/GenBank/DDBJ databases">
        <title>Maritimibacter sp. nov. sp. isolated from sea sand.</title>
        <authorList>
            <person name="Kim J."/>
            <person name="Jeong S.E."/>
            <person name="Jung H.S."/>
            <person name="Jeon C.O."/>
        </authorList>
    </citation>
    <scope>NUCLEOTIDE SEQUENCE [LARGE SCALE GENOMIC DNA]</scope>
    <source>
        <strain evidence="3 4">DP07</strain>
    </source>
</reference>
<dbReference type="Pfam" id="PF00850">
    <property type="entry name" value="Hist_deacetyl"/>
    <property type="match status" value="1"/>
</dbReference>
<dbReference type="EMBL" id="WTUX01000022">
    <property type="protein sequence ID" value="MZR15286.1"/>
    <property type="molecule type" value="Genomic_DNA"/>
</dbReference>
<comment type="caution">
    <text evidence="3">The sequence shown here is derived from an EMBL/GenBank/DDBJ whole genome shotgun (WGS) entry which is preliminary data.</text>
</comment>
<dbReference type="AlphaFoldDB" id="A0A845M6R3"/>
<dbReference type="RefSeq" id="WP_161353700.1">
    <property type="nucleotide sequence ID" value="NZ_WTUX01000022.1"/>
</dbReference>
<dbReference type="SUPFAM" id="SSF52768">
    <property type="entry name" value="Arginase/deacetylase"/>
    <property type="match status" value="1"/>
</dbReference>
<proteinExistence type="inferred from homology"/>
<dbReference type="CDD" id="cd11599">
    <property type="entry name" value="HDAC_classII_2"/>
    <property type="match status" value="1"/>
</dbReference>
<sequence>MTTLLYTHEQCLDHVTPPGHPEQVARLEVISRALADPAFDALVRREAPLGAEADIRRAHPLAHLDHIRSSEPVEGFTKLDEDTSMAPGSYHAALRAVGANVAAVDAVLDGEARNAFIATRPPGHHAEKARPMGFCLFANVAIAALHAIENRGLDRVAVLDFDVHHGNGTQDVLWNESGVRFASSHQMPLYPGTGAPGERGAYDQIQNTALEPGSGSKTMREAWGEHILPWLAEYEPQLILVSAGFDAHGSDPLAGLNWTNDDYVWLTNRIVDLAETCCDGRVVSTLEGGYDLDALGPSVAAHVRTLEERGR</sequence>
<keyword evidence="4" id="KW-1185">Reference proteome</keyword>
<evidence type="ECO:0000259" key="2">
    <source>
        <dbReference type="Pfam" id="PF00850"/>
    </source>
</evidence>
<feature type="domain" description="Histone deacetylase" evidence="2">
    <location>
        <begin position="20"/>
        <end position="306"/>
    </location>
</feature>
<dbReference type="PANTHER" id="PTHR10625:SF10">
    <property type="entry name" value="HISTONE DEACETYLASE HDAC1"/>
    <property type="match status" value="1"/>
</dbReference>
<protein>
    <submittedName>
        <fullName evidence="3">Histone deacetylase family protein</fullName>
    </submittedName>
</protein>
<dbReference type="PRINTS" id="PR01270">
    <property type="entry name" value="HDASUPER"/>
</dbReference>
<dbReference type="Proteomes" id="UP000467322">
    <property type="component" value="Unassembled WGS sequence"/>
</dbReference>
<dbReference type="PANTHER" id="PTHR10625">
    <property type="entry name" value="HISTONE DEACETYLASE HDAC1-RELATED"/>
    <property type="match status" value="1"/>
</dbReference>
<comment type="similarity">
    <text evidence="1">Belongs to the histone deacetylase family.</text>
</comment>
<dbReference type="InterPro" id="IPR000286">
    <property type="entry name" value="HDACs"/>
</dbReference>
<evidence type="ECO:0000313" key="4">
    <source>
        <dbReference type="Proteomes" id="UP000467322"/>
    </source>
</evidence>
<dbReference type="InterPro" id="IPR023801">
    <property type="entry name" value="His_deacetylse_dom"/>
</dbReference>
<dbReference type="InterPro" id="IPR023696">
    <property type="entry name" value="Ureohydrolase_dom_sf"/>
</dbReference>
<gene>
    <name evidence="3" type="ORF">GQE99_19885</name>
</gene>
<dbReference type="GO" id="GO:0040029">
    <property type="term" value="P:epigenetic regulation of gene expression"/>
    <property type="evidence" value="ECO:0007669"/>
    <property type="project" value="TreeGrafter"/>
</dbReference>
<evidence type="ECO:0000256" key="1">
    <source>
        <dbReference type="ARBA" id="ARBA00005947"/>
    </source>
</evidence>
<accession>A0A845M6R3</accession>
<organism evidence="3 4">
    <name type="scientific">Maritimibacter harenae</name>
    <dbReference type="NCBI Taxonomy" id="2606218"/>
    <lineage>
        <taxon>Bacteria</taxon>
        <taxon>Pseudomonadati</taxon>
        <taxon>Pseudomonadota</taxon>
        <taxon>Alphaproteobacteria</taxon>
        <taxon>Rhodobacterales</taxon>
        <taxon>Roseobacteraceae</taxon>
        <taxon>Maritimibacter</taxon>
    </lineage>
</organism>
<dbReference type="Gene3D" id="3.40.800.20">
    <property type="entry name" value="Histone deacetylase domain"/>
    <property type="match status" value="1"/>
</dbReference>
<evidence type="ECO:0000313" key="3">
    <source>
        <dbReference type="EMBL" id="MZR15286.1"/>
    </source>
</evidence>
<name>A0A845M6R3_9RHOB</name>
<dbReference type="InterPro" id="IPR037138">
    <property type="entry name" value="His_deacetylse_dom_sf"/>
</dbReference>